<sequence length="249" mass="27282">MTPLVLAEWPFILIALLFIPSFGLTASIACSNKEAADIVFALDSSFSIRKDDFKRQLGFIQAIVDQLEYGPNDYQVGVISFESDVILEIRLDQYKKKWDLRKAINKIKHMKNGTNTREALHFARTQMFTEAYGARSQAKKQLVIITDGLSENTTATVSEAAVARSVGIEIFSIAVGTGPAEDFEIHSIASKPKAYHVFKVGEFKALASIVDSVSSAACDQLLGDGPSALTKETVLPGKPDTEKAMRAYN</sequence>
<dbReference type="InterPro" id="IPR050525">
    <property type="entry name" value="ECM_Assembly_Org"/>
</dbReference>
<evidence type="ECO:0000256" key="1">
    <source>
        <dbReference type="SAM" id="SignalP"/>
    </source>
</evidence>
<dbReference type="EMBL" id="BLXT01008499">
    <property type="protein sequence ID" value="GFO49686.1"/>
    <property type="molecule type" value="Genomic_DNA"/>
</dbReference>
<accession>A0AAV4E042</accession>
<dbReference type="PRINTS" id="PR00453">
    <property type="entry name" value="VWFADOMAIN"/>
</dbReference>
<name>A0AAV4E042_9GAST</name>
<dbReference type="Proteomes" id="UP000735302">
    <property type="component" value="Unassembled WGS sequence"/>
</dbReference>
<feature type="domain" description="VWFA" evidence="2">
    <location>
        <begin position="37"/>
        <end position="213"/>
    </location>
</feature>
<feature type="chain" id="PRO_5043495313" evidence="1">
    <location>
        <begin position="26"/>
        <end position="249"/>
    </location>
</feature>
<comment type="caution">
    <text evidence="3">The sequence shown here is derived from an EMBL/GenBank/DDBJ whole genome shotgun (WGS) entry which is preliminary data.</text>
</comment>
<feature type="signal peptide" evidence="1">
    <location>
        <begin position="1"/>
        <end position="25"/>
    </location>
</feature>
<dbReference type="SMART" id="SM00327">
    <property type="entry name" value="VWA"/>
    <property type="match status" value="1"/>
</dbReference>
<organism evidence="3 4">
    <name type="scientific">Plakobranchus ocellatus</name>
    <dbReference type="NCBI Taxonomy" id="259542"/>
    <lineage>
        <taxon>Eukaryota</taxon>
        <taxon>Metazoa</taxon>
        <taxon>Spiralia</taxon>
        <taxon>Lophotrochozoa</taxon>
        <taxon>Mollusca</taxon>
        <taxon>Gastropoda</taxon>
        <taxon>Heterobranchia</taxon>
        <taxon>Euthyneura</taxon>
        <taxon>Panpulmonata</taxon>
        <taxon>Sacoglossa</taxon>
        <taxon>Placobranchoidea</taxon>
        <taxon>Plakobranchidae</taxon>
        <taxon>Plakobranchus</taxon>
    </lineage>
</organism>
<dbReference type="GO" id="GO:0005581">
    <property type="term" value="C:collagen trimer"/>
    <property type="evidence" value="ECO:0007669"/>
    <property type="project" value="UniProtKB-KW"/>
</dbReference>
<dbReference type="PANTHER" id="PTHR24020:SF84">
    <property type="entry name" value="VWFA DOMAIN-CONTAINING PROTEIN"/>
    <property type="match status" value="1"/>
</dbReference>
<proteinExistence type="predicted"/>
<gene>
    <name evidence="3" type="ORF">PoB_007619100</name>
</gene>
<dbReference type="Pfam" id="PF00092">
    <property type="entry name" value="VWA"/>
    <property type="match status" value="1"/>
</dbReference>
<evidence type="ECO:0000313" key="4">
    <source>
        <dbReference type="Proteomes" id="UP000735302"/>
    </source>
</evidence>
<dbReference type="AlphaFoldDB" id="A0AAV4E042"/>
<dbReference type="Gene3D" id="3.40.50.410">
    <property type="entry name" value="von Willebrand factor, type A domain"/>
    <property type="match status" value="1"/>
</dbReference>
<evidence type="ECO:0000259" key="2">
    <source>
        <dbReference type="PROSITE" id="PS50234"/>
    </source>
</evidence>
<dbReference type="InterPro" id="IPR002035">
    <property type="entry name" value="VWF_A"/>
</dbReference>
<keyword evidence="1" id="KW-0732">Signal</keyword>
<dbReference type="SUPFAM" id="SSF53300">
    <property type="entry name" value="vWA-like"/>
    <property type="match status" value="1"/>
</dbReference>
<dbReference type="PANTHER" id="PTHR24020">
    <property type="entry name" value="COLLAGEN ALPHA"/>
    <property type="match status" value="1"/>
</dbReference>
<evidence type="ECO:0000313" key="3">
    <source>
        <dbReference type="EMBL" id="GFO49686.1"/>
    </source>
</evidence>
<protein>
    <submittedName>
        <fullName evidence="3">Collagen alpha-1(Xii) chain</fullName>
    </submittedName>
</protein>
<reference evidence="3 4" key="1">
    <citation type="journal article" date="2021" name="Elife">
        <title>Chloroplast acquisition without the gene transfer in kleptoplastic sea slugs, Plakobranchus ocellatus.</title>
        <authorList>
            <person name="Maeda T."/>
            <person name="Takahashi S."/>
            <person name="Yoshida T."/>
            <person name="Shimamura S."/>
            <person name="Takaki Y."/>
            <person name="Nagai Y."/>
            <person name="Toyoda A."/>
            <person name="Suzuki Y."/>
            <person name="Arimoto A."/>
            <person name="Ishii H."/>
            <person name="Satoh N."/>
            <person name="Nishiyama T."/>
            <person name="Hasebe M."/>
            <person name="Maruyama T."/>
            <person name="Minagawa J."/>
            <person name="Obokata J."/>
            <person name="Shigenobu S."/>
        </authorList>
    </citation>
    <scope>NUCLEOTIDE SEQUENCE [LARGE SCALE GENOMIC DNA]</scope>
</reference>
<keyword evidence="3" id="KW-0176">Collagen</keyword>
<dbReference type="CDD" id="cd01472">
    <property type="entry name" value="vWA_collagen"/>
    <property type="match status" value="1"/>
</dbReference>
<keyword evidence="4" id="KW-1185">Reference proteome</keyword>
<dbReference type="InterPro" id="IPR036465">
    <property type="entry name" value="vWFA_dom_sf"/>
</dbReference>
<dbReference type="PROSITE" id="PS50234">
    <property type="entry name" value="VWFA"/>
    <property type="match status" value="1"/>
</dbReference>